<accession>R9PH49</accession>
<dbReference type="InterPro" id="IPR005135">
    <property type="entry name" value="Endo/exonuclease/phosphatase"/>
</dbReference>
<dbReference type="GO" id="GO:0006506">
    <property type="term" value="P:GPI anchor biosynthetic process"/>
    <property type="evidence" value="ECO:0007669"/>
    <property type="project" value="TreeGrafter"/>
</dbReference>
<evidence type="ECO:0000313" key="2">
    <source>
        <dbReference type="EMBL" id="GAD00662.1"/>
    </source>
</evidence>
<evidence type="ECO:0000313" key="3">
    <source>
        <dbReference type="Proteomes" id="UP000014461"/>
    </source>
</evidence>
<dbReference type="GO" id="GO:0016020">
    <property type="term" value="C:membrane"/>
    <property type="evidence" value="ECO:0007669"/>
    <property type="project" value="GOC"/>
</dbReference>
<dbReference type="STRING" id="1331007.AALB_0742"/>
<keyword evidence="2" id="KW-0540">Nuclease</keyword>
<evidence type="ECO:0000259" key="1">
    <source>
        <dbReference type="Pfam" id="PF03372"/>
    </source>
</evidence>
<dbReference type="RefSeq" id="WP_016400430.1">
    <property type="nucleotide sequence ID" value="NZ_BARX01000003.1"/>
</dbReference>
<dbReference type="EMBL" id="BARX01000003">
    <property type="protein sequence ID" value="GAD00662.1"/>
    <property type="molecule type" value="Genomic_DNA"/>
</dbReference>
<dbReference type="PANTHER" id="PTHR14859">
    <property type="entry name" value="CALCOFLUOR WHITE HYPERSENSITIVE PROTEIN PRECURSOR"/>
    <property type="match status" value="1"/>
</dbReference>
<keyword evidence="2" id="KW-0255">Endonuclease</keyword>
<dbReference type="Proteomes" id="UP000014461">
    <property type="component" value="Unassembled WGS sequence"/>
</dbReference>
<dbReference type="AlphaFoldDB" id="R9PH49"/>
<dbReference type="Pfam" id="PF03372">
    <property type="entry name" value="Exo_endo_phos"/>
    <property type="match status" value="1"/>
</dbReference>
<name>R9PH49_AGAAL</name>
<protein>
    <submittedName>
        <fullName evidence="2">Endonuclease</fullName>
    </submittedName>
</protein>
<dbReference type="InterPro" id="IPR036691">
    <property type="entry name" value="Endo/exonu/phosph_ase_sf"/>
</dbReference>
<proteinExistence type="predicted"/>
<gene>
    <name evidence="2" type="ORF">AALB_0742</name>
</gene>
<dbReference type="SUPFAM" id="SSF56219">
    <property type="entry name" value="DNase I-like"/>
    <property type="match status" value="1"/>
</dbReference>
<comment type="caution">
    <text evidence="2">The sequence shown here is derived from an EMBL/GenBank/DDBJ whole genome shotgun (WGS) entry which is preliminary data.</text>
</comment>
<dbReference type="InterPro" id="IPR051916">
    <property type="entry name" value="GPI-anchor_lipid_remodeler"/>
</dbReference>
<keyword evidence="2" id="KW-0378">Hydrolase</keyword>
<reference evidence="2" key="1">
    <citation type="journal article" date="2013" name="Genome Announc.">
        <title>Draft Genome Sequence of Agarivorans albus Strain MKT 106T, an Agarolytic Marine Bacterium.</title>
        <authorList>
            <person name="Yasuike M."/>
            <person name="Nakamura Y."/>
            <person name="Kai W."/>
            <person name="Fujiwara A."/>
            <person name="Fukui Y."/>
            <person name="Satomi M."/>
            <person name="Sano M."/>
        </authorList>
    </citation>
    <scope>NUCLEOTIDE SEQUENCE [LARGE SCALE GENOMIC DNA]</scope>
</reference>
<dbReference type="PANTHER" id="PTHR14859:SF15">
    <property type="entry name" value="ENDONUCLEASE_EXONUCLEASE_PHOSPHATASE DOMAIN-CONTAINING PROTEIN"/>
    <property type="match status" value="1"/>
</dbReference>
<organism evidence="2 3">
    <name type="scientific">Agarivorans albus MKT 106</name>
    <dbReference type="NCBI Taxonomy" id="1331007"/>
    <lineage>
        <taxon>Bacteria</taxon>
        <taxon>Pseudomonadati</taxon>
        <taxon>Pseudomonadota</taxon>
        <taxon>Gammaproteobacteria</taxon>
        <taxon>Alteromonadales</taxon>
        <taxon>Alteromonadaceae</taxon>
        <taxon>Agarivorans</taxon>
    </lineage>
</organism>
<dbReference type="GO" id="GO:0004519">
    <property type="term" value="F:endonuclease activity"/>
    <property type="evidence" value="ECO:0007669"/>
    <property type="project" value="UniProtKB-KW"/>
</dbReference>
<feature type="domain" description="Endonuclease/exonuclease/phosphatase" evidence="1">
    <location>
        <begin position="31"/>
        <end position="290"/>
    </location>
</feature>
<sequence>MNLLNYLAPPYAAYEFDNILDSQQWQQKQAWLSRIIALADADVMAFQEVFSAEALAEQCKSLGYPHFLSTPSSLDESSYVYRKPGLALASKYPLRSGSLYNPNHLNTFSRAPLIAKVKLPEVGWIKAYVVHLKSKRPILDEDLVGEPSDIDEYMGRWQSDTLRAQEVSLLMQDILSCRKNKLEAVMMLGDFNDDLSQGALSHVFDLPLVQHDEIEQHWRMHDSFTLSQTDQPRSATHYWGGQGSVLDYILLSGEFSPDYQQQLAEVVAYRCFDRHLTHADYSVDSQASDHAAVMIELSARA</sequence>
<keyword evidence="3" id="KW-1185">Reference proteome</keyword>
<dbReference type="Gene3D" id="3.60.10.10">
    <property type="entry name" value="Endonuclease/exonuclease/phosphatase"/>
    <property type="match status" value="1"/>
</dbReference>